<organism evidence="2 3">
    <name type="scientific">Ceratopteris richardii</name>
    <name type="common">Triangle waterfern</name>
    <dbReference type="NCBI Taxonomy" id="49495"/>
    <lineage>
        <taxon>Eukaryota</taxon>
        <taxon>Viridiplantae</taxon>
        <taxon>Streptophyta</taxon>
        <taxon>Embryophyta</taxon>
        <taxon>Tracheophyta</taxon>
        <taxon>Polypodiopsida</taxon>
        <taxon>Polypodiidae</taxon>
        <taxon>Polypodiales</taxon>
        <taxon>Pteridineae</taxon>
        <taxon>Pteridaceae</taxon>
        <taxon>Parkerioideae</taxon>
        <taxon>Ceratopteris</taxon>
    </lineage>
</organism>
<dbReference type="InterPro" id="IPR046341">
    <property type="entry name" value="SET_dom_sf"/>
</dbReference>
<dbReference type="PROSITE" id="PS50280">
    <property type="entry name" value="SET"/>
    <property type="match status" value="1"/>
</dbReference>
<dbReference type="Proteomes" id="UP000825935">
    <property type="component" value="Chromosome 35"/>
</dbReference>
<dbReference type="PANTHER" id="PTHR48442:SF1">
    <property type="entry name" value="SET DOMAIN-CONTAINING PROTEIN"/>
    <property type="match status" value="1"/>
</dbReference>
<dbReference type="SUPFAM" id="SSF82199">
    <property type="entry name" value="SET domain"/>
    <property type="match status" value="1"/>
</dbReference>
<dbReference type="CDD" id="cd10539">
    <property type="entry name" value="SET_ATXR5_6-like"/>
    <property type="match status" value="1"/>
</dbReference>
<accession>A0A8T2QFE1</accession>
<comment type="caution">
    <text evidence="2">The sequence shown here is derived from an EMBL/GenBank/DDBJ whole genome shotgun (WGS) entry which is preliminary data.</text>
</comment>
<feature type="domain" description="SET" evidence="1">
    <location>
        <begin position="8"/>
        <end position="130"/>
    </location>
</feature>
<name>A0A8T2QFE1_CERRI</name>
<dbReference type="Gene3D" id="2.170.270.10">
    <property type="entry name" value="SET domain"/>
    <property type="match status" value="1"/>
</dbReference>
<evidence type="ECO:0000313" key="2">
    <source>
        <dbReference type="EMBL" id="KAH7282330.1"/>
    </source>
</evidence>
<dbReference type="Pfam" id="PF00856">
    <property type="entry name" value="SET"/>
    <property type="match status" value="1"/>
</dbReference>
<proteinExistence type="predicted"/>
<sequence>MCARGEWPPLMVTYDPKEGFVVEADGHIKDMTLIAEYTGDVDYMRNRLNDDSDNLMVLLFPHDASKELVICPDKRGNIARFISGINNHTLEGRKKQNLRCVRYNINGQSRVLLVAIRDIAKGERLYYDYNAYHKEYPTQHFV</sequence>
<reference evidence="2" key="1">
    <citation type="submission" date="2021-08" db="EMBL/GenBank/DDBJ databases">
        <title>WGS assembly of Ceratopteris richardii.</title>
        <authorList>
            <person name="Marchant D.B."/>
            <person name="Chen G."/>
            <person name="Jenkins J."/>
            <person name="Shu S."/>
            <person name="Leebens-Mack J."/>
            <person name="Grimwood J."/>
            <person name="Schmutz J."/>
            <person name="Soltis P."/>
            <person name="Soltis D."/>
            <person name="Chen Z.-H."/>
        </authorList>
    </citation>
    <scope>NUCLEOTIDE SEQUENCE</scope>
    <source>
        <strain evidence="2">Whitten #5841</strain>
        <tissue evidence="2">Leaf</tissue>
    </source>
</reference>
<evidence type="ECO:0000259" key="1">
    <source>
        <dbReference type="PROSITE" id="PS50280"/>
    </source>
</evidence>
<dbReference type="AlphaFoldDB" id="A0A8T2QFE1"/>
<dbReference type="InterPro" id="IPR001214">
    <property type="entry name" value="SET_dom"/>
</dbReference>
<dbReference type="OrthoDB" id="336088at2759"/>
<evidence type="ECO:0000313" key="3">
    <source>
        <dbReference type="Proteomes" id="UP000825935"/>
    </source>
</evidence>
<dbReference type="OMA" id="MATWNAT"/>
<dbReference type="PANTHER" id="PTHR48442">
    <property type="entry name" value="SET DOMAIN-CONTAINING PROTEIN"/>
    <property type="match status" value="1"/>
</dbReference>
<dbReference type="EMBL" id="CM035440">
    <property type="protein sequence ID" value="KAH7282330.1"/>
    <property type="molecule type" value="Genomic_DNA"/>
</dbReference>
<keyword evidence="3" id="KW-1185">Reference proteome</keyword>
<gene>
    <name evidence="2" type="ORF">KP509_35G025400</name>
</gene>
<protein>
    <recommendedName>
        <fullName evidence="1">SET domain-containing protein</fullName>
    </recommendedName>
</protein>
<dbReference type="InterPro" id="IPR053114">
    <property type="entry name" value="ATXR5/ATXR6"/>
</dbReference>